<dbReference type="PANTHER" id="PTHR47706">
    <property type="entry name" value="NMRA-LIKE FAMILY PROTEIN"/>
    <property type="match status" value="1"/>
</dbReference>
<evidence type="ECO:0000313" key="4">
    <source>
        <dbReference type="EMBL" id="KUJ10823.1"/>
    </source>
</evidence>
<evidence type="ECO:0000256" key="1">
    <source>
        <dbReference type="ARBA" id="ARBA00022857"/>
    </source>
</evidence>
<dbReference type="GeneID" id="28825633"/>
<dbReference type="Pfam" id="PF05368">
    <property type="entry name" value="NmrA"/>
    <property type="match status" value="1"/>
</dbReference>
<dbReference type="OrthoDB" id="9984533at2759"/>
<dbReference type="Gene3D" id="3.90.25.10">
    <property type="entry name" value="UDP-galactose 4-epimerase, domain 1"/>
    <property type="match status" value="1"/>
</dbReference>
<evidence type="ECO:0000256" key="2">
    <source>
        <dbReference type="ARBA" id="ARBA00023002"/>
    </source>
</evidence>
<keyword evidence="5" id="KW-1185">Reference proteome</keyword>
<reference evidence="4 5" key="1">
    <citation type="submission" date="2015-10" db="EMBL/GenBank/DDBJ databases">
        <title>Full genome of DAOMC 229536 Phialocephala scopiformis, a fungal endophyte of spruce producing the potent anti-insectan compound rugulosin.</title>
        <authorList>
            <consortium name="DOE Joint Genome Institute"/>
            <person name="Walker A.K."/>
            <person name="Frasz S.L."/>
            <person name="Seifert K.A."/>
            <person name="Miller J.D."/>
            <person name="Mondo S.J."/>
            <person name="Labutti K."/>
            <person name="Lipzen A."/>
            <person name="Dockter R."/>
            <person name="Kennedy M."/>
            <person name="Grigoriev I.V."/>
            <person name="Spatafora J.W."/>
        </authorList>
    </citation>
    <scope>NUCLEOTIDE SEQUENCE [LARGE SCALE GENOMIC DNA]</scope>
    <source>
        <strain evidence="4 5">CBS 120377</strain>
    </source>
</reference>
<dbReference type="InterPro" id="IPR045312">
    <property type="entry name" value="PCBER-like"/>
</dbReference>
<proteinExistence type="predicted"/>
<dbReference type="Gene3D" id="3.40.50.720">
    <property type="entry name" value="NAD(P)-binding Rossmann-like Domain"/>
    <property type="match status" value="1"/>
</dbReference>
<dbReference type="Proteomes" id="UP000070700">
    <property type="component" value="Unassembled WGS sequence"/>
</dbReference>
<evidence type="ECO:0000259" key="3">
    <source>
        <dbReference type="Pfam" id="PF05368"/>
    </source>
</evidence>
<dbReference type="KEGG" id="psco:LY89DRAFT_689423"/>
<accession>A0A194WS80</accession>
<feature type="domain" description="NmrA-like" evidence="3">
    <location>
        <begin position="5"/>
        <end position="105"/>
    </location>
</feature>
<name>A0A194WS80_MOLSC</name>
<dbReference type="SUPFAM" id="SSF51735">
    <property type="entry name" value="NAD(P)-binding Rossmann-fold domains"/>
    <property type="match status" value="1"/>
</dbReference>
<dbReference type="InterPro" id="IPR051609">
    <property type="entry name" value="NmrA/Isoflavone_reductase-like"/>
</dbReference>
<dbReference type="RefSeq" id="XP_018065178.1">
    <property type="nucleotide sequence ID" value="XM_018215907.1"/>
</dbReference>
<dbReference type="AlphaFoldDB" id="A0A194WS80"/>
<evidence type="ECO:0000313" key="5">
    <source>
        <dbReference type="Proteomes" id="UP000070700"/>
    </source>
</evidence>
<dbReference type="PANTHER" id="PTHR47706:SF9">
    <property type="entry name" value="NMRA-LIKE DOMAIN-CONTAINING PROTEIN-RELATED"/>
    <property type="match status" value="1"/>
</dbReference>
<keyword evidence="2" id="KW-0560">Oxidoreductase</keyword>
<dbReference type="GO" id="GO:0016491">
    <property type="term" value="F:oxidoreductase activity"/>
    <property type="evidence" value="ECO:0007669"/>
    <property type="project" value="UniProtKB-KW"/>
</dbReference>
<dbReference type="InterPro" id="IPR036291">
    <property type="entry name" value="NAD(P)-bd_dom_sf"/>
</dbReference>
<dbReference type="InterPro" id="IPR008030">
    <property type="entry name" value="NmrA-like"/>
</dbReference>
<dbReference type="InParanoid" id="A0A194WS80"/>
<keyword evidence="1" id="KW-0521">NADP</keyword>
<sequence length="301" mass="32522">MSSIKNVIVVGANGNIGSIVTQHLLSANFNVSILTRENSTSTTPPNAQVFQTDYSEASLASAFKGQDAVVSTVGVLGKPTQTKLIDAAIASGVKRFIPSDFAYKSNDMSDIERVIPLVYQRLTPNKTILDYLEAKAAQHPNFTWTAIGGGPLFDWTLKTGFLGTSIPNHTSTILDSGNESYATVTIPQLARAVVSTLSAPEKTANKYLTVTSFSTTQNEILAAAEKVTGQKFAVKRVGAQEWHREGLEQFGKGDFRGLGKLWGYFFWRDGEGLVKDVGDDNGMLGLPREDLESVIREVAGL</sequence>
<gene>
    <name evidence="4" type="ORF">LY89DRAFT_689423</name>
</gene>
<organism evidence="4 5">
    <name type="scientific">Mollisia scopiformis</name>
    <name type="common">Conifer needle endophyte fungus</name>
    <name type="synonym">Phialocephala scopiformis</name>
    <dbReference type="NCBI Taxonomy" id="149040"/>
    <lineage>
        <taxon>Eukaryota</taxon>
        <taxon>Fungi</taxon>
        <taxon>Dikarya</taxon>
        <taxon>Ascomycota</taxon>
        <taxon>Pezizomycotina</taxon>
        <taxon>Leotiomycetes</taxon>
        <taxon>Helotiales</taxon>
        <taxon>Mollisiaceae</taxon>
        <taxon>Mollisia</taxon>
    </lineage>
</organism>
<protein>
    <submittedName>
        <fullName evidence="4">NmrA-like family protein</fullName>
    </submittedName>
</protein>
<dbReference type="CDD" id="cd05259">
    <property type="entry name" value="PCBER_SDR_a"/>
    <property type="match status" value="1"/>
</dbReference>
<dbReference type="EMBL" id="KQ947428">
    <property type="protein sequence ID" value="KUJ10823.1"/>
    <property type="molecule type" value="Genomic_DNA"/>
</dbReference>